<feature type="domain" description="LTI65/LTI78 NYQTKV repeat" evidence="3">
    <location>
        <begin position="168"/>
        <end position="229"/>
    </location>
</feature>
<feature type="compositionally biased region" description="Polar residues" evidence="1">
    <location>
        <begin position="111"/>
        <end position="123"/>
    </location>
</feature>
<feature type="compositionally biased region" description="Basic and acidic residues" evidence="1">
    <location>
        <begin position="72"/>
        <end position="83"/>
    </location>
</feature>
<feature type="compositionally biased region" description="Basic and acidic residues" evidence="1">
    <location>
        <begin position="767"/>
        <end position="783"/>
    </location>
</feature>
<dbReference type="GO" id="GO:0006950">
    <property type="term" value="P:response to stress"/>
    <property type="evidence" value="ECO:0007669"/>
    <property type="project" value="TreeGrafter"/>
</dbReference>
<evidence type="ECO:0000256" key="1">
    <source>
        <dbReference type="SAM" id="MobiDB-lite"/>
    </source>
</evidence>
<feature type="domain" description="LTI65/LTI78 PGEED repeat" evidence="2">
    <location>
        <begin position="713"/>
        <end position="743"/>
    </location>
</feature>
<comment type="caution">
    <text evidence="5">The sequence shown here is derived from an EMBL/GenBank/DDBJ whole genome shotgun (WGS) entry which is preliminary data.</text>
</comment>
<name>A0A834TIP6_9FABA</name>
<evidence type="ECO:0000259" key="2">
    <source>
        <dbReference type="Pfam" id="PF23399"/>
    </source>
</evidence>
<feature type="region of interest" description="Disordered" evidence="1">
    <location>
        <begin position="177"/>
        <end position="207"/>
    </location>
</feature>
<dbReference type="OrthoDB" id="1931597at2759"/>
<organism evidence="5 6">
    <name type="scientific">Senna tora</name>
    <dbReference type="NCBI Taxonomy" id="362788"/>
    <lineage>
        <taxon>Eukaryota</taxon>
        <taxon>Viridiplantae</taxon>
        <taxon>Streptophyta</taxon>
        <taxon>Embryophyta</taxon>
        <taxon>Tracheophyta</taxon>
        <taxon>Spermatophyta</taxon>
        <taxon>Magnoliopsida</taxon>
        <taxon>eudicotyledons</taxon>
        <taxon>Gunneridae</taxon>
        <taxon>Pentapetalae</taxon>
        <taxon>rosids</taxon>
        <taxon>fabids</taxon>
        <taxon>Fabales</taxon>
        <taxon>Fabaceae</taxon>
        <taxon>Caesalpinioideae</taxon>
        <taxon>Cassia clade</taxon>
        <taxon>Senna</taxon>
    </lineage>
</organism>
<dbReference type="Pfam" id="PF07918">
    <property type="entry name" value="CAP160"/>
    <property type="match status" value="5"/>
</dbReference>
<feature type="region of interest" description="Disordered" evidence="1">
    <location>
        <begin position="409"/>
        <end position="531"/>
    </location>
</feature>
<dbReference type="Pfam" id="PF23403">
    <property type="entry name" value="LTI65_LTI78_N"/>
    <property type="match status" value="1"/>
</dbReference>
<feature type="region of interest" description="Disordered" evidence="1">
    <location>
        <begin position="767"/>
        <end position="791"/>
    </location>
</feature>
<feature type="compositionally biased region" description="Basic and acidic residues" evidence="1">
    <location>
        <begin position="609"/>
        <end position="629"/>
    </location>
</feature>
<dbReference type="Pfam" id="PF23399">
    <property type="entry name" value="LTI65_PGEED"/>
    <property type="match status" value="1"/>
</dbReference>
<protein>
    <submittedName>
        <fullName evidence="5">Low-temperature-induced 65 kDa protein</fullName>
    </submittedName>
</protein>
<dbReference type="GO" id="GO:0009737">
    <property type="term" value="P:response to abscisic acid"/>
    <property type="evidence" value="ECO:0007669"/>
    <property type="project" value="InterPro"/>
</dbReference>
<keyword evidence="6" id="KW-1185">Reference proteome</keyword>
<dbReference type="InterPro" id="IPR037491">
    <property type="entry name" value="LTI78/LTI65"/>
</dbReference>
<dbReference type="InterPro" id="IPR057058">
    <property type="entry name" value="LTI65_LTI78_NYQTKV"/>
</dbReference>
<accession>A0A834TIP6</accession>
<evidence type="ECO:0000313" key="5">
    <source>
        <dbReference type="EMBL" id="KAF7821799.1"/>
    </source>
</evidence>
<reference evidence="5" key="1">
    <citation type="submission" date="2020-09" db="EMBL/GenBank/DDBJ databases">
        <title>Genome-Enabled Discovery of Anthraquinone Biosynthesis in Senna tora.</title>
        <authorList>
            <person name="Kang S.-H."/>
            <person name="Pandey R.P."/>
            <person name="Lee C.-M."/>
            <person name="Sim J.-S."/>
            <person name="Jeong J.-T."/>
            <person name="Choi B.-S."/>
            <person name="Jung M."/>
            <person name="Ginzburg D."/>
            <person name="Zhao K."/>
            <person name="Won S.Y."/>
            <person name="Oh T.-J."/>
            <person name="Yu Y."/>
            <person name="Kim N.-H."/>
            <person name="Lee O.R."/>
            <person name="Lee T.-H."/>
            <person name="Bashyal P."/>
            <person name="Kim T.-S."/>
            <person name="Lee W.-H."/>
            <person name="Kawkins C."/>
            <person name="Kim C.-K."/>
            <person name="Kim J.S."/>
            <person name="Ahn B.O."/>
            <person name="Rhee S.Y."/>
            <person name="Sohng J.K."/>
        </authorList>
    </citation>
    <scope>NUCLEOTIDE SEQUENCE</scope>
    <source>
        <tissue evidence="5">Leaf</tissue>
    </source>
</reference>
<dbReference type="PANTHER" id="PTHR33836">
    <property type="entry name" value="LOW-TEMPERATURE-INDUCED 65 KDA PROTEIN-RELATED"/>
    <property type="match status" value="1"/>
</dbReference>
<feature type="compositionally biased region" description="Polar residues" evidence="1">
    <location>
        <begin position="577"/>
        <end position="586"/>
    </location>
</feature>
<dbReference type="Proteomes" id="UP000634136">
    <property type="component" value="Unassembled WGS sequence"/>
</dbReference>
<evidence type="ECO:0000313" key="6">
    <source>
        <dbReference type="Proteomes" id="UP000634136"/>
    </source>
</evidence>
<feature type="compositionally biased region" description="Basic and acidic residues" evidence="1">
    <location>
        <begin position="826"/>
        <end position="836"/>
    </location>
</feature>
<feature type="domain" description="LTI65/LTI78 N-terminal" evidence="4">
    <location>
        <begin position="50"/>
        <end position="111"/>
    </location>
</feature>
<proteinExistence type="predicted"/>
<dbReference type="InterPro" id="IPR057059">
    <property type="entry name" value="LTI65/LTI78_PGEED"/>
</dbReference>
<evidence type="ECO:0000259" key="4">
    <source>
        <dbReference type="Pfam" id="PF23403"/>
    </source>
</evidence>
<dbReference type="AlphaFoldDB" id="A0A834TIP6"/>
<feature type="compositionally biased region" description="Basic and acidic residues" evidence="1">
    <location>
        <begin position="505"/>
        <end position="515"/>
    </location>
</feature>
<dbReference type="PANTHER" id="PTHR33836:SF1">
    <property type="entry name" value="LOW-TEMPERATURE-INDUCED 65 KDA PROTEIN-RELATED"/>
    <property type="match status" value="1"/>
</dbReference>
<feature type="region of interest" description="Disordered" evidence="1">
    <location>
        <begin position="805"/>
        <end position="836"/>
    </location>
</feature>
<dbReference type="InterPro" id="IPR056605">
    <property type="entry name" value="LTI65_LTI78_N"/>
</dbReference>
<feature type="compositionally biased region" description="Basic and acidic residues" evidence="1">
    <location>
        <begin position="420"/>
        <end position="446"/>
    </location>
</feature>
<feature type="region of interest" description="Disordered" evidence="1">
    <location>
        <begin position="550"/>
        <end position="586"/>
    </location>
</feature>
<dbReference type="EMBL" id="JAAIUW010000008">
    <property type="protein sequence ID" value="KAF7821799.1"/>
    <property type="molecule type" value="Genomic_DNA"/>
</dbReference>
<dbReference type="InterPro" id="IPR012418">
    <property type="entry name" value="CAP160"/>
</dbReference>
<gene>
    <name evidence="5" type="ORF">G2W53_027254</name>
</gene>
<feature type="compositionally biased region" description="Polar residues" evidence="1">
    <location>
        <begin position="464"/>
        <end position="480"/>
    </location>
</feature>
<feature type="compositionally biased region" description="Basic and acidic residues" evidence="1">
    <location>
        <begin position="562"/>
        <end position="576"/>
    </location>
</feature>
<dbReference type="Pfam" id="PF23402">
    <property type="entry name" value="LTI65_LTI78_NYQTKV"/>
    <property type="match status" value="1"/>
</dbReference>
<feature type="region of interest" description="Disordered" evidence="1">
    <location>
        <begin position="72"/>
        <end position="123"/>
    </location>
</feature>
<feature type="region of interest" description="Disordered" evidence="1">
    <location>
        <begin position="605"/>
        <end position="637"/>
    </location>
</feature>
<sequence>MPLPCKCGKTLCRSPVYYKPVVQSQEQDRYSHNVGSQGVIHYGAEDEQHHDNEKKSVLKKVKEKARKIKDTIKKHGHHDHDHDLNEEDDEREEMAKTSEVQGAPIYDSANIAKSSFPGQVENQGKLESTSLVEEEVHHREPKRVVVTPTTESDQNRVTEPARTFVEQEVNLESRPINLEEDPHAPGNRPEAYTPSNYGTKVTDPTGLGTREIDIAPVQDSLARMNVQDEVKANPEARVLPIITETQCPTIQSHDQFSSEIFNPKNFPENLQAQPNVLPSAVDIQNPSVGSHDHKTKYPSLASHDRFGSESIPTNPYNFSEHLSVKSHDQVVPEISPSAKTQYPSSARHDQFVSDPIPTFSSGTPTLLSDTQYPYAGSHDQFLPEVTTSNFETAYPQGTGEMLNTATTTTTRVGEQPYSELTEKQPKDNFTEKISSETSEIADKDVSAKNAVGDNEEYRSEENPLDQNQSSYTQKISNATSAIADKAVSAKNVVSSKLGYRDEDDETRHEEYRSEENPSDQTQSSYTQKISNATSAIADKAASAKNSLASKLGYDEKGDNEESQTRHNEEYITEKKPSNQSSYTDKISSATSAIADKAVSAKNAVASKLGYDEVKGNNETSENYRSEEKPMNQSTYTEKISSATSTIADKAVSAKDAIVSKLGYGEKDDDVNDKETNSSNAEYAQKIALSLTEEMAPVYKNVTKEGERGVPVQDKGVSVRDYLTEKLRPGDEDKALKEVISDTLNKQKEEPVKSSLIDEDRTVSEEVVLGEHRLEKASESEKSDMNSPRKGVVDTLKNVVGSWFVKPEDRNQSSQVTGGEGYVSQGVEERKLQDSAN</sequence>
<evidence type="ECO:0000259" key="3">
    <source>
        <dbReference type="Pfam" id="PF23402"/>
    </source>
</evidence>
<feature type="compositionally biased region" description="Polar residues" evidence="1">
    <location>
        <begin position="518"/>
        <end position="529"/>
    </location>
</feature>